<dbReference type="FunFam" id="3.30.750.44:FF:000001">
    <property type="entry name" value="S41 family peptidase"/>
    <property type="match status" value="1"/>
</dbReference>
<dbReference type="Gene3D" id="2.30.42.10">
    <property type="match status" value="1"/>
</dbReference>
<dbReference type="GO" id="GO:0004175">
    <property type="term" value="F:endopeptidase activity"/>
    <property type="evidence" value="ECO:0007669"/>
    <property type="project" value="TreeGrafter"/>
</dbReference>
<dbReference type="KEGG" id="haa:A5892_03420"/>
<gene>
    <name evidence="8" type="ORF">A5892_03420</name>
</gene>
<dbReference type="SMART" id="SM00228">
    <property type="entry name" value="PDZ"/>
    <property type="match status" value="1"/>
</dbReference>
<dbReference type="InterPro" id="IPR004447">
    <property type="entry name" value="Peptidase_S41A"/>
</dbReference>
<evidence type="ECO:0000256" key="2">
    <source>
        <dbReference type="ARBA" id="ARBA00022670"/>
    </source>
</evidence>
<evidence type="ECO:0000259" key="7">
    <source>
        <dbReference type="PROSITE" id="PS50106"/>
    </source>
</evidence>
<evidence type="ECO:0000256" key="3">
    <source>
        <dbReference type="ARBA" id="ARBA00022801"/>
    </source>
</evidence>
<dbReference type="PANTHER" id="PTHR32060">
    <property type="entry name" value="TAIL-SPECIFIC PROTEASE"/>
    <property type="match status" value="1"/>
</dbReference>
<dbReference type="Pfam" id="PF22694">
    <property type="entry name" value="CtpB_N-like"/>
    <property type="match status" value="1"/>
</dbReference>
<dbReference type="SUPFAM" id="SSF52096">
    <property type="entry name" value="ClpP/crotonase"/>
    <property type="match status" value="1"/>
</dbReference>
<feature type="region of interest" description="Disordered" evidence="6">
    <location>
        <begin position="353"/>
        <end position="381"/>
    </location>
</feature>
<dbReference type="PANTHER" id="PTHR32060:SF30">
    <property type="entry name" value="CARBOXY-TERMINAL PROCESSING PROTEASE CTPA"/>
    <property type="match status" value="1"/>
</dbReference>
<protein>
    <submittedName>
        <fullName evidence="8">Peptidase S41</fullName>
    </submittedName>
</protein>
<dbReference type="Gene3D" id="3.30.750.44">
    <property type="match status" value="1"/>
</dbReference>
<dbReference type="CDD" id="cd07560">
    <property type="entry name" value="Peptidase_S41_CPP"/>
    <property type="match status" value="1"/>
</dbReference>
<name>A0A172YJW6_9GAMM</name>
<dbReference type="GO" id="GO:0008236">
    <property type="term" value="F:serine-type peptidase activity"/>
    <property type="evidence" value="ECO:0007669"/>
    <property type="project" value="UniProtKB-KW"/>
</dbReference>
<dbReference type="NCBIfam" id="TIGR00225">
    <property type="entry name" value="prc"/>
    <property type="match status" value="1"/>
</dbReference>
<dbReference type="GO" id="GO:0030288">
    <property type="term" value="C:outer membrane-bounded periplasmic space"/>
    <property type="evidence" value="ECO:0007669"/>
    <property type="project" value="TreeGrafter"/>
</dbReference>
<evidence type="ECO:0000256" key="1">
    <source>
        <dbReference type="ARBA" id="ARBA00009179"/>
    </source>
</evidence>
<dbReference type="EMBL" id="CP015243">
    <property type="protein sequence ID" value="ANF59466.1"/>
    <property type="molecule type" value="Genomic_DNA"/>
</dbReference>
<dbReference type="Pfam" id="PF13180">
    <property type="entry name" value="PDZ_2"/>
    <property type="match status" value="1"/>
</dbReference>
<keyword evidence="2 5" id="KW-0645">Protease</keyword>
<evidence type="ECO:0000256" key="6">
    <source>
        <dbReference type="SAM" id="MobiDB-lite"/>
    </source>
</evidence>
<comment type="similarity">
    <text evidence="1 5">Belongs to the peptidase S41A family.</text>
</comment>
<proteinExistence type="inferred from homology"/>
<feature type="domain" description="PDZ" evidence="7">
    <location>
        <begin position="53"/>
        <end position="121"/>
    </location>
</feature>
<dbReference type="Proteomes" id="UP000077875">
    <property type="component" value="Chromosome"/>
</dbReference>
<reference evidence="8 9" key="1">
    <citation type="submission" date="2016-04" db="EMBL/GenBank/DDBJ databases">
        <title>Complete Genome Sequence of Halotalea alkalilenta IHB B 13600.</title>
        <authorList>
            <person name="Swarnkar M.K."/>
            <person name="Sharma A."/>
            <person name="Kaushal K."/>
            <person name="Soni R."/>
            <person name="Rana S."/>
            <person name="Singh A.K."/>
            <person name="Gulati A."/>
        </authorList>
    </citation>
    <scope>NUCLEOTIDE SEQUENCE [LARGE SCALE GENOMIC DNA]</scope>
    <source>
        <strain evidence="8 9">IHB B 13600</strain>
    </source>
</reference>
<dbReference type="GO" id="GO:0006508">
    <property type="term" value="P:proteolysis"/>
    <property type="evidence" value="ECO:0007669"/>
    <property type="project" value="UniProtKB-KW"/>
</dbReference>
<organism evidence="8 9">
    <name type="scientific">Halotalea alkalilenta</name>
    <dbReference type="NCBI Taxonomy" id="376489"/>
    <lineage>
        <taxon>Bacteria</taxon>
        <taxon>Pseudomonadati</taxon>
        <taxon>Pseudomonadota</taxon>
        <taxon>Gammaproteobacteria</taxon>
        <taxon>Oceanospirillales</taxon>
        <taxon>Halomonadaceae</taxon>
        <taxon>Halotalea</taxon>
    </lineage>
</organism>
<evidence type="ECO:0000313" key="8">
    <source>
        <dbReference type="EMBL" id="ANF59466.1"/>
    </source>
</evidence>
<dbReference type="PROSITE" id="PS50106">
    <property type="entry name" value="PDZ"/>
    <property type="match status" value="1"/>
</dbReference>
<dbReference type="InterPro" id="IPR055210">
    <property type="entry name" value="CtpA/B_N"/>
</dbReference>
<dbReference type="STRING" id="376489.A5892_03420"/>
<dbReference type="FunFam" id="2.30.42.10:FF:000063">
    <property type="entry name" value="Peptidase, S41 family"/>
    <property type="match status" value="1"/>
</dbReference>
<accession>A0A172YJW6</accession>
<keyword evidence="4 5" id="KW-0720">Serine protease</keyword>
<dbReference type="Gene3D" id="3.90.226.10">
    <property type="entry name" value="2-enoyl-CoA Hydratase, Chain A, domain 1"/>
    <property type="match status" value="1"/>
</dbReference>
<dbReference type="AlphaFoldDB" id="A0A172YJW6"/>
<dbReference type="InterPro" id="IPR001478">
    <property type="entry name" value="PDZ"/>
</dbReference>
<dbReference type="SMART" id="SM00245">
    <property type="entry name" value="TSPc"/>
    <property type="match status" value="1"/>
</dbReference>
<evidence type="ECO:0000256" key="5">
    <source>
        <dbReference type="RuleBase" id="RU004404"/>
    </source>
</evidence>
<dbReference type="InterPro" id="IPR036034">
    <property type="entry name" value="PDZ_sf"/>
</dbReference>
<dbReference type="InterPro" id="IPR005151">
    <property type="entry name" value="Tail-specific_protease"/>
</dbReference>
<keyword evidence="9" id="KW-1185">Reference proteome</keyword>
<dbReference type="CDD" id="cd06782">
    <property type="entry name" value="cpPDZ_CPP-like"/>
    <property type="match status" value="1"/>
</dbReference>
<keyword evidence="3 5" id="KW-0378">Hydrolase</keyword>
<sequence>MPLADIRAFAEAFERIKRGYVDEVDDQTLLHGAIRGMLAELDPHSSYLDADQLSDLREATEGEFGGIGIEVGLEQGRPAVISPIDDTPAARAGLRPHDLILSIDGTSTDGMSLEEAVGKMRGEIGSPITLQIGREGESEPFTVELERASIRANSVTSRRLAGDIGYVRISQFQVRTGEDLRKAIQSLNDERPVEGLVLDLRNNPGGVLNAAVDVGSVFIPSGLVVYTEGRIEGSESRFEANGDPMAPELPIVVLINSGTASAAEIVAGALQDHHRAVIMGTDSFGKGSVQTVLPLDNGGALKLTTALYYTPDGRSIQAEGIVPDVEVAPARITSEAAQQLLREADLERHLENAAPRPEQAAPEGDQEGAQDDPAATDYQLHEATNLLKALKVVERGRQAREASAPAAANDE</sequence>
<dbReference type="SUPFAM" id="SSF50156">
    <property type="entry name" value="PDZ domain-like"/>
    <property type="match status" value="1"/>
</dbReference>
<evidence type="ECO:0000313" key="9">
    <source>
        <dbReference type="Proteomes" id="UP000077875"/>
    </source>
</evidence>
<dbReference type="FunFam" id="3.90.226.10:FF:000029">
    <property type="entry name" value="Peptidase, S41 family"/>
    <property type="match status" value="1"/>
</dbReference>
<evidence type="ECO:0000256" key="4">
    <source>
        <dbReference type="ARBA" id="ARBA00022825"/>
    </source>
</evidence>
<dbReference type="GO" id="GO:0007165">
    <property type="term" value="P:signal transduction"/>
    <property type="evidence" value="ECO:0007669"/>
    <property type="project" value="TreeGrafter"/>
</dbReference>
<dbReference type="InterPro" id="IPR029045">
    <property type="entry name" value="ClpP/crotonase-like_dom_sf"/>
</dbReference>
<dbReference type="Pfam" id="PF03572">
    <property type="entry name" value="Peptidase_S41"/>
    <property type="match status" value="1"/>
</dbReference>